<keyword evidence="6 8" id="KW-0472">Membrane</keyword>
<keyword evidence="3" id="KW-0762">Sugar transport</keyword>
<evidence type="ECO:0000256" key="2">
    <source>
        <dbReference type="ARBA" id="ARBA00010992"/>
    </source>
</evidence>
<dbReference type="OMA" id="MWVSECS"/>
<keyword evidence="4 8" id="KW-0812">Transmembrane</keyword>
<evidence type="ECO:0000256" key="4">
    <source>
        <dbReference type="ARBA" id="ARBA00022692"/>
    </source>
</evidence>
<keyword evidence="11" id="KW-1185">Reference proteome</keyword>
<dbReference type="Gramene" id="ERN07483">
    <property type="protein sequence ID" value="ERN07483"/>
    <property type="gene ID" value="AMTR_s00019p00256320"/>
</dbReference>
<dbReference type="STRING" id="13333.W1PHL7"/>
<feature type="transmembrane region" description="Helical" evidence="8">
    <location>
        <begin position="318"/>
        <end position="338"/>
    </location>
</feature>
<comment type="similarity">
    <text evidence="2 7">Belongs to the major facilitator superfamily. Sugar transporter (TC 2.A.1.1) family.</text>
</comment>
<dbReference type="PANTHER" id="PTHR48021:SF25">
    <property type="entry name" value="SUGAR TRANSPORTER ERD6-LIKE 5"/>
    <property type="match status" value="1"/>
</dbReference>
<protein>
    <recommendedName>
        <fullName evidence="9">Major facilitator superfamily (MFS) profile domain-containing protein</fullName>
    </recommendedName>
</protein>
<feature type="transmembrane region" description="Helical" evidence="8">
    <location>
        <begin position="44"/>
        <end position="67"/>
    </location>
</feature>
<dbReference type="Gene3D" id="1.20.1250.20">
    <property type="entry name" value="MFS general substrate transporter like domains"/>
    <property type="match status" value="1"/>
</dbReference>
<feature type="transmembrane region" description="Helical" evidence="8">
    <location>
        <begin position="444"/>
        <end position="465"/>
    </location>
</feature>
<reference evidence="11" key="1">
    <citation type="journal article" date="2013" name="Science">
        <title>The Amborella genome and the evolution of flowering plants.</title>
        <authorList>
            <consortium name="Amborella Genome Project"/>
        </authorList>
    </citation>
    <scope>NUCLEOTIDE SEQUENCE [LARGE SCALE GENOMIC DNA]</scope>
</reference>
<dbReference type="InterPro" id="IPR020846">
    <property type="entry name" value="MFS_dom"/>
</dbReference>
<comment type="subcellular location">
    <subcellularLocation>
        <location evidence="1">Membrane</location>
        <topology evidence="1">Multi-pass membrane protein</topology>
    </subcellularLocation>
</comment>
<feature type="transmembrane region" description="Helical" evidence="8">
    <location>
        <begin position="79"/>
        <end position="103"/>
    </location>
</feature>
<dbReference type="CDD" id="cd17358">
    <property type="entry name" value="MFS_GLUT6_8_Class3_like"/>
    <property type="match status" value="1"/>
</dbReference>
<dbReference type="FunFam" id="1.20.1250.20:FF:000043">
    <property type="entry name" value="sugar transporter ERD6-like 6"/>
    <property type="match status" value="1"/>
</dbReference>
<gene>
    <name evidence="10" type="ORF">AMTR_s00019p00256320</name>
</gene>
<dbReference type="HOGENOM" id="CLU_001265_30_5_1"/>
<dbReference type="InterPro" id="IPR050549">
    <property type="entry name" value="MFS_Trehalose_Transporter"/>
</dbReference>
<organism evidence="10 11">
    <name type="scientific">Amborella trichopoda</name>
    <dbReference type="NCBI Taxonomy" id="13333"/>
    <lineage>
        <taxon>Eukaryota</taxon>
        <taxon>Viridiplantae</taxon>
        <taxon>Streptophyta</taxon>
        <taxon>Embryophyta</taxon>
        <taxon>Tracheophyta</taxon>
        <taxon>Spermatophyta</taxon>
        <taxon>Magnoliopsida</taxon>
        <taxon>Amborellales</taxon>
        <taxon>Amborellaceae</taxon>
        <taxon>Amborella</taxon>
    </lineage>
</organism>
<feature type="transmembrane region" description="Helical" evidence="8">
    <location>
        <begin position="145"/>
        <end position="162"/>
    </location>
</feature>
<evidence type="ECO:0000256" key="1">
    <source>
        <dbReference type="ARBA" id="ARBA00004141"/>
    </source>
</evidence>
<dbReference type="NCBIfam" id="TIGR00879">
    <property type="entry name" value="SP"/>
    <property type="match status" value="1"/>
</dbReference>
<evidence type="ECO:0000313" key="10">
    <source>
        <dbReference type="EMBL" id="ERN07483.1"/>
    </source>
</evidence>
<keyword evidence="7" id="KW-0813">Transport</keyword>
<dbReference type="PRINTS" id="PR00171">
    <property type="entry name" value="SUGRTRNSPORT"/>
</dbReference>
<dbReference type="EMBL" id="KI393807">
    <property type="protein sequence ID" value="ERN07483.1"/>
    <property type="molecule type" value="Genomic_DNA"/>
</dbReference>
<dbReference type="GO" id="GO:0022857">
    <property type="term" value="F:transmembrane transporter activity"/>
    <property type="evidence" value="ECO:0000318"/>
    <property type="project" value="GO_Central"/>
</dbReference>
<feature type="domain" description="Major facilitator superfamily (MFS) profile" evidence="9">
    <location>
        <begin position="50"/>
        <end position="469"/>
    </location>
</feature>
<dbReference type="AlphaFoldDB" id="W1PHL7"/>
<dbReference type="GO" id="GO:0016020">
    <property type="term" value="C:membrane"/>
    <property type="evidence" value="ECO:0000318"/>
    <property type="project" value="GO_Central"/>
</dbReference>
<feature type="transmembrane region" description="Helical" evidence="8">
    <location>
        <begin position="279"/>
        <end position="306"/>
    </location>
</feature>
<evidence type="ECO:0000259" key="9">
    <source>
        <dbReference type="PROSITE" id="PS50850"/>
    </source>
</evidence>
<sequence>MSISKDLEVGQGLQSDLKQPLISKGKEVILSTDSSSNGKDGGSIWMVLLSTFVAVAGSFEFGCAVGFSSPTQSSIRHELGLTLAEYSVFGSILTIGSMVGAVMSGRVADSIGRKGAMRISGGFCMIGWLAIYYSKGSWSLDIGRLAVGYGIGVFSYVVPVYIAEITPKSLRGGFTTVNQLMICTGVSFAYILGTVLTWRVLTLTGLIPMLIMLVGLFVVPESPRWLAKVGKQKEFEEALRRLRGKDADISEEAAEIEDYIRTIESLPKVKLLDLFQRKYAYPLIVGIGLIALQQFGGINGIIFYAAETFEEAGSSGTVGTISIACIQVLVTAVGATLMDKCGRRPLLLVSISGACFGCLLSAISFFLQSQDYLTDFSPILALCGILVYIAAFSVGWGAIPWVLMSEIFPINVKGTAGSLVSLMHWFGGWFMSLMYNFFMSWSKTATYTVFTAICGGTVLFVAKLVPETKGRTLEEIQASMDSTIASKSKSADEK</sequence>
<feature type="transmembrane region" description="Helical" evidence="8">
    <location>
        <begin position="115"/>
        <end position="133"/>
    </location>
</feature>
<name>W1PHL7_AMBTC</name>
<evidence type="ECO:0000256" key="8">
    <source>
        <dbReference type="SAM" id="Phobius"/>
    </source>
</evidence>
<feature type="transmembrane region" description="Helical" evidence="8">
    <location>
        <begin position="379"/>
        <end position="404"/>
    </location>
</feature>
<dbReference type="InterPro" id="IPR003663">
    <property type="entry name" value="Sugar/inositol_transpt"/>
</dbReference>
<dbReference type="InterPro" id="IPR044775">
    <property type="entry name" value="MFS_ERD6/Tret1-like"/>
</dbReference>
<dbReference type="InterPro" id="IPR005829">
    <property type="entry name" value="Sugar_transporter_CS"/>
</dbReference>
<evidence type="ECO:0000256" key="6">
    <source>
        <dbReference type="ARBA" id="ARBA00023136"/>
    </source>
</evidence>
<dbReference type="InterPro" id="IPR036259">
    <property type="entry name" value="MFS_trans_sf"/>
</dbReference>
<dbReference type="Pfam" id="PF00083">
    <property type="entry name" value="Sugar_tr"/>
    <property type="match status" value="1"/>
</dbReference>
<feature type="transmembrane region" description="Helical" evidence="8">
    <location>
        <begin position="345"/>
        <end position="367"/>
    </location>
</feature>
<dbReference type="GO" id="GO:0051119">
    <property type="term" value="F:sugar transmembrane transporter activity"/>
    <property type="evidence" value="ECO:0007669"/>
    <property type="project" value="InterPro"/>
</dbReference>
<dbReference type="GO" id="GO:0055085">
    <property type="term" value="P:transmembrane transport"/>
    <property type="evidence" value="ECO:0000318"/>
    <property type="project" value="GO_Central"/>
</dbReference>
<feature type="transmembrane region" description="Helical" evidence="8">
    <location>
        <begin position="198"/>
        <end position="219"/>
    </location>
</feature>
<feature type="transmembrane region" description="Helical" evidence="8">
    <location>
        <begin position="416"/>
        <end position="438"/>
    </location>
</feature>
<evidence type="ECO:0000313" key="11">
    <source>
        <dbReference type="Proteomes" id="UP000017836"/>
    </source>
</evidence>
<dbReference type="PANTHER" id="PTHR48021">
    <property type="match status" value="1"/>
</dbReference>
<evidence type="ECO:0000256" key="3">
    <source>
        <dbReference type="ARBA" id="ARBA00022597"/>
    </source>
</evidence>
<dbReference type="Proteomes" id="UP000017836">
    <property type="component" value="Unassembled WGS sequence"/>
</dbReference>
<proteinExistence type="inferred from homology"/>
<dbReference type="InterPro" id="IPR005828">
    <property type="entry name" value="MFS_sugar_transport-like"/>
</dbReference>
<dbReference type="PROSITE" id="PS00216">
    <property type="entry name" value="SUGAR_TRANSPORT_1"/>
    <property type="match status" value="1"/>
</dbReference>
<dbReference type="SUPFAM" id="SSF103473">
    <property type="entry name" value="MFS general substrate transporter"/>
    <property type="match status" value="1"/>
</dbReference>
<evidence type="ECO:0000256" key="7">
    <source>
        <dbReference type="RuleBase" id="RU003346"/>
    </source>
</evidence>
<accession>W1PHL7</accession>
<evidence type="ECO:0000256" key="5">
    <source>
        <dbReference type="ARBA" id="ARBA00022989"/>
    </source>
</evidence>
<dbReference type="eggNOG" id="KOG0254">
    <property type="taxonomic scope" value="Eukaryota"/>
</dbReference>
<keyword evidence="5 8" id="KW-1133">Transmembrane helix</keyword>
<dbReference type="PROSITE" id="PS50850">
    <property type="entry name" value="MFS"/>
    <property type="match status" value="1"/>
</dbReference>